<feature type="domain" description="ABC transporter" evidence="6">
    <location>
        <begin position="3"/>
        <end position="234"/>
    </location>
</feature>
<evidence type="ECO:0000256" key="3">
    <source>
        <dbReference type="ARBA" id="ARBA00022741"/>
    </source>
</evidence>
<dbReference type="Pfam" id="PF00005">
    <property type="entry name" value="ABC_tran"/>
    <property type="match status" value="1"/>
</dbReference>
<accession>A0A9D6Z8Y8</accession>
<dbReference type="GO" id="GO:0016887">
    <property type="term" value="F:ATP hydrolysis activity"/>
    <property type="evidence" value="ECO:0007669"/>
    <property type="project" value="InterPro"/>
</dbReference>
<evidence type="ECO:0000313" key="7">
    <source>
        <dbReference type="EMBL" id="MBI5252571.1"/>
    </source>
</evidence>
<dbReference type="GO" id="GO:0015658">
    <property type="term" value="F:branched-chain amino acid transmembrane transporter activity"/>
    <property type="evidence" value="ECO:0007669"/>
    <property type="project" value="TreeGrafter"/>
</dbReference>
<name>A0A9D6Z8Y8_9BACT</name>
<sequence>MLLEVSNINTFYDVFQAVFNVSLTVDTGEVVCLLGRNGAGKTTTLSSIMGLNSPRSGSIKFKEREIAGNKPFQIARTGIRMVPENRLIFSDLTVRENLELGCRNKSGKYRSEKIDKILDLFPRLEGLQYRAAGDLSGGEQQMVTIGRSLMGDPELLLLDELSVGLAPIVIELFKRQIGRLREEKITILLTEQNVLFALDISDRAYVIDKGTIVYEGNVEQLRENKRLMSEFLGV</sequence>
<evidence type="ECO:0000256" key="2">
    <source>
        <dbReference type="ARBA" id="ARBA00022448"/>
    </source>
</evidence>
<dbReference type="AlphaFoldDB" id="A0A9D6Z8Y8"/>
<dbReference type="PROSITE" id="PS00211">
    <property type="entry name" value="ABC_TRANSPORTER_1"/>
    <property type="match status" value="1"/>
</dbReference>
<evidence type="ECO:0000256" key="5">
    <source>
        <dbReference type="ARBA" id="ARBA00022970"/>
    </source>
</evidence>
<evidence type="ECO:0000256" key="4">
    <source>
        <dbReference type="ARBA" id="ARBA00022840"/>
    </source>
</evidence>
<reference evidence="7" key="1">
    <citation type="submission" date="2020-07" db="EMBL/GenBank/DDBJ databases">
        <title>Huge and variable diversity of episymbiotic CPR bacteria and DPANN archaea in groundwater ecosystems.</title>
        <authorList>
            <person name="He C.Y."/>
            <person name="Keren R."/>
            <person name="Whittaker M."/>
            <person name="Farag I.F."/>
            <person name="Doudna J."/>
            <person name="Cate J.H.D."/>
            <person name="Banfield J.F."/>
        </authorList>
    </citation>
    <scope>NUCLEOTIDE SEQUENCE</scope>
    <source>
        <strain evidence="7">NC_groundwater_1664_Pr3_B-0.1um_52_9</strain>
    </source>
</reference>
<keyword evidence="3" id="KW-0547">Nucleotide-binding</keyword>
<proteinExistence type="inferred from homology"/>
<protein>
    <submittedName>
        <fullName evidence="7">ABC transporter ATP-binding protein</fullName>
    </submittedName>
</protein>
<keyword evidence="4 7" id="KW-0067">ATP-binding</keyword>
<dbReference type="Proteomes" id="UP000807825">
    <property type="component" value="Unassembled WGS sequence"/>
</dbReference>
<dbReference type="PANTHER" id="PTHR43820:SF2">
    <property type="entry name" value="ABC TRANSPORTER ATP-BINDING PROTEIN"/>
    <property type="match status" value="1"/>
</dbReference>
<organism evidence="7 8">
    <name type="scientific">Desulfomonile tiedjei</name>
    <dbReference type="NCBI Taxonomy" id="2358"/>
    <lineage>
        <taxon>Bacteria</taxon>
        <taxon>Pseudomonadati</taxon>
        <taxon>Thermodesulfobacteriota</taxon>
        <taxon>Desulfomonilia</taxon>
        <taxon>Desulfomonilales</taxon>
        <taxon>Desulfomonilaceae</taxon>
        <taxon>Desulfomonile</taxon>
    </lineage>
</organism>
<dbReference type="GO" id="GO:0015807">
    <property type="term" value="P:L-amino acid transport"/>
    <property type="evidence" value="ECO:0007669"/>
    <property type="project" value="TreeGrafter"/>
</dbReference>
<dbReference type="InterPro" id="IPR017871">
    <property type="entry name" value="ABC_transporter-like_CS"/>
</dbReference>
<dbReference type="InterPro" id="IPR003439">
    <property type="entry name" value="ABC_transporter-like_ATP-bd"/>
</dbReference>
<keyword evidence="5" id="KW-0029">Amino-acid transport</keyword>
<gene>
    <name evidence="7" type="ORF">HY912_24005</name>
</gene>
<comment type="similarity">
    <text evidence="1">Belongs to the ABC transporter superfamily.</text>
</comment>
<dbReference type="EMBL" id="JACRDE010000623">
    <property type="protein sequence ID" value="MBI5252571.1"/>
    <property type="molecule type" value="Genomic_DNA"/>
</dbReference>
<evidence type="ECO:0000256" key="1">
    <source>
        <dbReference type="ARBA" id="ARBA00005417"/>
    </source>
</evidence>
<dbReference type="InterPro" id="IPR027417">
    <property type="entry name" value="P-loop_NTPase"/>
</dbReference>
<dbReference type="CDD" id="cd03224">
    <property type="entry name" value="ABC_TM1139_LivF_branched"/>
    <property type="match status" value="1"/>
</dbReference>
<dbReference type="SMART" id="SM00382">
    <property type="entry name" value="AAA"/>
    <property type="match status" value="1"/>
</dbReference>
<keyword evidence="2" id="KW-0813">Transport</keyword>
<comment type="caution">
    <text evidence="7">The sequence shown here is derived from an EMBL/GenBank/DDBJ whole genome shotgun (WGS) entry which is preliminary data.</text>
</comment>
<dbReference type="GO" id="GO:0005524">
    <property type="term" value="F:ATP binding"/>
    <property type="evidence" value="ECO:0007669"/>
    <property type="project" value="UniProtKB-KW"/>
</dbReference>
<dbReference type="PROSITE" id="PS50893">
    <property type="entry name" value="ABC_TRANSPORTER_2"/>
    <property type="match status" value="1"/>
</dbReference>
<evidence type="ECO:0000259" key="6">
    <source>
        <dbReference type="PROSITE" id="PS50893"/>
    </source>
</evidence>
<dbReference type="InterPro" id="IPR003593">
    <property type="entry name" value="AAA+_ATPase"/>
</dbReference>
<dbReference type="SUPFAM" id="SSF52540">
    <property type="entry name" value="P-loop containing nucleoside triphosphate hydrolases"/>
    <property type="match status" value="1"/>
</dbReference>
<dbReference type="InterPro" id="IPR052156">
    <property type="entry name" value="BCAA_Transport_ATP-bd_LivF"/>
</dbReference>
<evidence type="ECO:0000313" key="8">
    <source>
        <dbReference type="Proteomes" id="UP000807825"/>
    </source>
</evidence>
<dbReference type="PANTHER" id="PTHR43820">
    <property type="entry name" value="HIGH-AFFINITY BRANCHED-CHAIN AMINO ACID TRANSPORT ATP-BINDING PROTEIN LIVF"/>
    <property type="match status" value="1"/>
</dbReference>
<dbReference type="Gene3D" id="3.40.50.300">
    <property type="entry name" value="P-loop containing nucleotide triphosphate hydrolases"/>
    <property type="match status" value="1"/>
</dbReference>